<dbReference type="AlphaFoldDB" id="A0A7W7T030"/>
<keyword evidence="2" id="KW-1185">Reference proteome</keyword>
<name>A0A7W7T030_9PSEU</name>
<protein>
    <submittedName>
        <fullName evidence="1">Uncharacterized protein</fullName>
    </submittedName>
</protein>
<dbReference type="InterPro" id="IPR045935">
    <property type="entry name" value="DUF6355"/>
</dbReference>
<reference evidence="1 2" key="1">
    <citation type="submission" date="2020-08" db="EMBL/GenBank/DDBJ databases">
        <title>Sequencing the genomes of 1000 actinobacteria strains.</title>
        <authorList>
            <person name="Klenk H.-P."/>
        </authorList>
    </citation>
    <scope>NUCLEOTIDE SEQUENCE [LARGE SCALE GENOMIC DNA]</scope>
    <source>
        <strain evidence="1 2">DSM 45084</strain>
    </source>
</reference>
<dbReference type="Proteomes" id="UP000542674">
    <property type="component" value="Unassembled WGS sequence"/>
</dbReference>
<dbReference type="RefSeq" id="WP_184666287.1">
    <property type="nucleotide sequence ID" value="NZ_BAABAI010000008.1"/>
</dbReference>
<organism evidence="1 2">
    <name type="scientific">Saccharothrix violaceirubra</name>
    <dbReference type="NCBI Taxonomy" id="413306"/>
    <lineage>
        <taxon>Bacteria</taxon>
        <taxon>Bacillati</taxon>
        <taxon>Actinomycetota</taxon>
        <taxon>Actinomycetes</taxon>
        <taxon>Pseudonocardiales</taxon>
        <taxon>Pseudonocardiaceae</taxon>
        <taxon>Saccharothrix</taxon>
    </lineage>
</organism>
<sequence length="110" mass="11884">MVVTHVAATILSVLTSFNPPTTPKALCGFGFVNPDHHGGATAVYRHCAESFVLVRVDTDGRGHYTRCVGPWATVPFWADEKVVNAYYVPVAPALLDLGDRRICSLSQPDA</sequence>
<dbReference type="EMBL" id="JACHJS010000001">
    <property type="protein sequence ID" value="MBB4963522.1"/>
    <property type="molecule type" value="Genomic_DNA"/>
</dbReference>
<proteinExistence type="predicted"/>
<gene>
    <name evidence="1" type="ORF">F4559_000881</name>
</gene>
<evidence type="ECO:0000313" key="2">
    <source>
        <dbReference type="Proteomes" id="UP000542674"/>
    </source>
</evidence>
<evidence type="ECO:0000313" key="1">
    <source>
        <dbReference type="EMBL" id="MBB4963522.1"/>
    </source>
</evidence>
<comment type="caution">
    <text evidence="1">The sequence shown here is derived from an EMBL/GenBank/DDBJ whole genome shotgun (WGS) entry which is preliminary data.</text>
</comment>
<accession>A0A7W7T030</accession>
<dbReference type="Pfam" id="PF19882">
    <property type="entry name" value="DUF6355"/>
    <property type="match status" value="1"/>
</dbReference>